<dbReference type="OrthoDB" id="3296425at2"/>
<evidence type="ECO:0000313" key="2">
    <source>
        <dbReference type="Proteomes" id="UP000231586"/>
    </source>
</evidence>
<keyword evidence="2" id="KW-1185">Reference proteome</keyword>
<name>A0A2M8WW15_9MICO</name>
<organism evidence="1 2">
    <name type="scientific">Luteimicrobium subarcticum</name>
    <dbReference type="NCBI Taxonomy" id="620910"/>
    <lineage>
        <taxon>Bacteria</taxon>
        <taxon>Bacillati</taxon>
        <taxon>Actinomycetota</taxon>
        <taxon>Actinomycetes</taxon>
        <taxon>Micrococcales</taxon>
        <taxon>Luteimicrobium</taxon>
    </lineage>
</organism>
<gene>
    <name evidence="1" type="ORF">CLV34_0961</name>
</gene>
<sequence>MSAPATVLDPTTAPPRPDLAFLRHRARPRPVAEPAPVLDLTPPAPGPVASVVPAAPAVLDLAPPAGAAAPAAPGREPLAPLLGGLRRLGPGERLVLDDDTPVVQLGRVTSGVGGLVLTLETAVPSGLAVLYELGGTQGVLRGPEPGFAPDHRRPVVSLTGNKIQLDLRLVRDLERFLVAVRGTRFDGVLVVRTVGGARLEVPMRTDTRTPAGSAAPSTDLVALSAYRVRGALVLRAEDLVVEGGLREVAGAFGYRELTWRSADTPLGGS</sequence>
<comment type="caution">
    <text evidence="1">The sequence shown here is derived from an EMBL/GenBank/DDBJ whole genome shotgun (WGS) entry which is preliminary data.</text>
</comment>
<dbReference type="AlphaFoldDB" id="A0A2M8WW15"/>
<reference evidence="1 2" key="1">
    <citation type="submission" date="2017-11" db="EMBL/GenBank/DDBJ databases">
        <title>Genomic Encyclopedia of Archaeal and Bacterial Type Strains, Phase II (KMG-II): From Individual Species to Whole Genera.</title>
        <authorList>
            <person name="Goeker M."/>
        </authorList>
    </citation>
    <scope>NUCLEOTIDE SEQUENCE [LARGE SCALE GENOMIC DNA]</scope>
    <source>
        <strain evidence="1 2">DSM 22413</strain>
    </source>
</reference>
<proteinExistence type="predicted"/>
<dbReference type="EMBL" id="PGTZ01000006">
    <property type="protein sequence ID" value="PJI95108.1"/>
    <property type="molecule type" value="Genomic_DNA"/>
</dbReference>
<dbReference type="Proteomes" id="UP000231586">
    <property type="component" value="Unassembled WGS sequence"/>
</dbReference>
<dbReference type="RefSeq" id="WP_100349023.1">
    <property type="nucleotide sequence ID" value="NZ_PGTZ01000006.1"/>
</dbReference>
<accession>A0A2M8WW15</accession>
<evidence type="ECO:0000313" key="1">
    <source>
        <dbReference type="EMBL" id="PJI95108.1"/>
    </source>
</evidence>
<protein>
    <submittedName>
        <fullName evidence="1">Uncharacterized protein</fullName>
    </submittedName>
</protein>